<evidence type="ECO:0000256" key="11">
    <source>
        <dbReference type="SAM" id="Phobius"/>
    </source>
</evidence>
<organism evidence="14 15">
    <name type="scientific">Triplophysa rosa</name>
    <name type="common">Cave loach</name>
    <dbReference type="NCBI Taxonomy" id="992332"/>
    <lineage>
        <taxon>Eukaryota</taxon>
        <taxon>Metazoa</taxon>
        <taxon>Chordata</taxon>
        <taxon>Craniata</taxon>
        <taxon>Vertebrata</taxon>
        <taxon>Euteleostomi</taxon>
        <taxon>Actinopterygii</taxon>
        <taxon>Neopterygii</taxon>
        <taxon>Teleostei</taxon>
        <taxon>Ostariophysi</taxon>
        <taxon>Cypriniformes</taxon>
        <taxon>Nemacheilidae</taxon>
        <taxon>Triplophysa</taxon>
    </lineage>
</organism>
<dbReference type="PANTHER" id="PTHR24061">
    <property type="entry name" value="CALCIUM-SENSING RECEPTOR-RELATED"/>
    <property type="match status" value="1"/>
</dbReference>
<comment type="subcellular location">
    <subcellularLocation>
        <location evidence="1">Cell membrane</location>
        <topology evidence="1">Multi-pass membrane protein</topology>
    </subcellularLocation>
</comment>
<proteinExistence type="predicted"/>
<gene>
    <name evidence="14" type="ORF">IRJ41_006017</name>
</gene>
<sequence>MLSNPVLPLLSNEREINIGSVFQSTEVLCKRHILSLLNQNQENASGLLNLREFKFAQTVIFAIEEINNSTQLLPGVTLGYKIYDACGSVSQTVLSGMALMNGYEETLHDESCSKPPFVHAIVGESSSSPTIGMASLVGPFNIPVVSHFATCACLSDRKRFQTFFRTIPSDYYQSKALAQLVKHFGWTWLGTVRSRNDYGNNGIAAFEKMAQQEGICIEYPEAITLTDPQEQLLKTLEVIKKATARVVLAFISFGDFVPFLKLIAQENITGLQWVASESWITSRVIAETKEFSFLTGAVGFANLMTVQPHQEPKNELLKEFWETAFQCSFRNTGSGTPVCTGSEHLTELQNEYTDMLEYIRDVNFTVKTGEKIFFDASGDPVAKYDQVNWQPAEDGSLQFKLVGVYDSSLPSETLLQVDQENMVWAENSRQVPVSVCSESCPPGTRKAVQKVRPVCCYDCIPCADGEISNSTGCGRLCSVGRIRTGHNGLSLTISITAIFWTYVVYCLIKNDIDFLHLKTSGNAI</sequence>
<keyword evidence="7 11" id="KW-0472">Membrane</keyword>
<dbReference type="AlphaFoldDB" id="A0A9W7T3U0"/>
<dbReference type="InterPro" id="IPR001828">
    <property type="entry name" value="ANF_lig-bd_rcpt"/>
</dbReference>
<keyword evidence="15" id="KW-1185">Reference proteome</keyword>
<keyword evidence="6" id="KW-0297">G-protein coupled receptor</keyword>
<dbReference type="Gene3D" id="2.10.50.30">
    <property type="entry name" value="GPCR, family 3, nine cysteines domain"/>
    <property type="match status" value="1"/>
</dbReference>
<evidence type="ECO:0000256" key="5">
    <source>
        <dbReference type="ARBA" id="ARBA00022989"/>
    </source>
</evidence>
<evidence type="ECO:0000256" key="4">
    <source>
        <dbReference type="ARBA" id="ARBA00022729"/>
    </source>
</evidence>
<evidence type="ECO:0000256" key="8">
    <source>
        <dbReference type="ARBA" id="ARBA00023170"/>
    </source>
</evidence>
<name>A0A9W7T3U0_TRIRA</name>
<dbReference type="Gene3D" id="3.40.50.2300">
    <property type="match status" value="2"/>
</dbReference>
<dbReference type="InterPro" id="IPR028082">
    <property type="entry name" value="Peripla_BP_I"/>
</dbReference>
<feature type="domain" description="Receptor ligand binding region" evidence="12">
    <location>
        <begin position="57"/>
        <end position="321"/>
    </location>
</feature>
<keyword evidence="8 14" id="KW-0675">Receptor</keyword>
<evidence type="ECO:0000256" key="2">
    <source>
        <dbReference type="ARBA" id="ARBA00022475"/>
    </source>
</evidence>
<accession>A0A9W7T3U0</accession>
<keyword evidence="5 11" id="KW-1133">Transmembrane helix</keyword>
<protein>
    <submittedName>
        <fullName evidence="14">Extracellular calcium-sensing receptor</fullName>
    </submittedName>
</protein>
<evidence type="ECO:0000256" key="3">
    <source>
        <dbReference type="ARBA" id="ARBA00022692"/>
    </source>
</evidence>
<dbReference type="Proteomes" id="UP001059041">
    <property type="component" value="Unassembled WGS sequence"/>
</dbReference>
<dbReference type="GO" id="GO:0004930">
    <property type="term" value="F:G protein-coupled receptor activity"/>
    <property type="evidence" value="ECO:0007669"/>
    <property type="project" value="UniProtKB-KW"/>
</dbReference>
<keyword evidence="4" id="KW-0732">Signal</keyword>
<keyword evidence="2" id="KW-1003">Cell membrane</keyword>
<dbReference type="InterPro" id="IPR000068">
    <property type="entry name" value="GPCR_3_Ca_sens_rcpt-rel"/>
</dbReference>
<dbReference type="PANTHER" id="PTHR24061:SF528">
    <property type="entry name" value="C-FAMILY ODORANT RECEPTOR OLFCD2-RELATED"/>
    <property type="match status" value="1"/>
</dbReference>
<dbReference type="EMBL" id="JAFHDT010000217">
    <property type="protein sequence ID" value="KAI7790182.1"/>
    <property type="molecule type" value="Genomic_DNA"/>
</dbReference>
<evidence type="ECO:0000256" key="6">
    <source>
        <dbReference type="ARBA" id="ARBA00023040"/>
    </source>
</evidence>
<feature type="domain" description="GPCR family 3 nine cysteines" evidence="13">
    <location>
        <begin position="431"/>
        <end position="473"/>
    </location>
</feature>
<keyword evidence="9" id="KW-0325">Glycoprotein</keyword>
<comment type="caution">
    <text evidence="14">The sequence shown here is derived from an EMBL/GenBank/DDBJ whole genome shotgun (WGS) entry which is preliminary data.</text>
</comment>
<keyword evidence="10" id="KW-0807">Transducer</keyword>
<reference evidence="14" key="1">
    <citation type="submission" date="2021-02" db="EMBL/GenBank/DDBJ databases">
        <title>Comparative genomics reveals that relaxation of natural selection precedes convergent phenotypic evolution of cavefish.</title>
        <authorList>
            <person name="Peng Z."/>
        </authorList>
    </citation>
    <scope>NUCLEOTIDE SEQUENCE</scope>
    <source>
        <tissue evidence="14">Muscle</tissue>
    </source>
</reference>
<dbReference type="FunFam" id="3.40.50.2300:FF:000016">
    <property type="entry name" value="Taste 1 receptor member 2"/>
    <property type="match status" value="1"/>
</dbReference>
<dbReference type="SUPFAM" id="SSF53822">
    <property type="entry name" value="Periplasmic binding protein-like I"/>
    <property type="match status" value="1"/>
</dbReference>
<feature type="transmembrane region" description="Helical" evidence="11">
    <location>
        <begin position="488"/>
        <end position="508"/>
    </location>
</feature>
<dbReference type="InterPro" id="IPR038550">
    <property type="entry name" value="GPCR_3_9-Cys_sf"/>
</dbReference>
<evidence type="ECO:0000256" key="1">
    <source>
        <dbReference type="ARBA" id="ARBA00004651"/>
    </source>
</evidence>
<evidence type="ECO:0000259" key="12">
    <source>
        <dbReference type="Pfam" id="PF01094"/>
    </source>
</evidence>
<evidence type="ECO:0000256" key="7">
    <source>
        <dbReference type="ARBA" id="ARBA00023136"/>
    </source>
</evidence>
<evidence type="ECO:0000256" key="10">
    <source>
        <dbReference type="ARBA" id="ARBA00023224"/>
    </source>
</evidence>
<evidence type="ECO:0000259" key="13">
    <source>
        <dbReference type="Pfam" id="PF07562"/>
    </source>
</evidence>
<dbReference type="Pfam" id="PF01094">
    <property type="entry name" value="ANF_receptor"/>
    <property type="match status" value="1"/>
</dbReference>
<dbReference type="InterPro" id="IPR000337">
    <property type="entry name" value="GPCR_3"/>
</dbReference>
<dbReference type="InterPro" id="IPR011500">
    <property type="entry name" value="GPCR_3_9-Cys_dom"/>
</dbReference>
<evidence type="ECO:0000313" key="15">
    <source>
        <dbReference type="Proteomes" id="UP001059041"/>
    </source>
</evidence>
<evidence type="ECO:0000313" key="14">
    <source>
        <dbReference type="EMBL" id="KAI7790182.1"/>
    </source>
</evidence>
<dbReference type="PRINTS" id="PR00592">
    <property type="entry name" value="CASENSINGR"/>
</dbReference>
<dbReference type="GO" id="GO:0005886">
    <property type="term" value="C:plasma membrane"/>
    <property type="evidence" value="ECO:0007669"/>
    <property type="project" value="UniProtKB-SubCell"/>
</dbReference>
<dbReference type="Pfam" id="PF07562">
    <property type="entry name" value="NCD3G"/>
    <property type="match status" value="1"/>
</dbReference>
<dbReference type="PRINTS" id="PR00248">
    <property type="entry name" value="GPCRMGR"/>
</dbReference>
<keyword evidence="3 11" id="KW-0812">Transmembrane</keyword>
<evidence type="ECO:0000256" key="9">
    <source>
        <dbReference type="ARBA" id="ARBA00023180"/>
    </source>
</evidence>